<protein>
    <submittedName>
        <fullName evidence="1">Uncharacterized protein</fullName>
    </submittedName>
</protein>
<evidence type="ECO:0000313" key="1">
    <source>
        <dbReference type="EMBL" id="MBB5063768.1"/>
    </source>
</evidence>
<proteinExistence type="predicted"/>
<evidence type="ECO:0000313" key="2">
    <source>
        <dbReference type="Proteomes" id="UP000584867"/>
    </source>
</evidence>
<gene>
    <name evidence="1" type="ORF">HDF15_002113</name>
</gene>
<name>A0A7W8E8T1_9BACT</name>
<dbReference type="Proteomes" id="UP000584867">
    <property type="component" value="Unassembled WGS sequence"/>
</dbReference>
<reference evidence="1 2" key="1">
    <citation type="submission" date="2020-08" db="EMBL/GenBank/DDBJ databases">
        <title>Genomic Encyclopedia of Type Strains, Phase IV (KMG-V): Genome sequencing to study the core and pangenomes of soil and plant-associated prokaryotes.</title>
        <authorList>
            <person name="Whitman W."/>
        </authorList>
    </citation>
    <scope>NUCLEOTIDE SEQUENCE [LARGE SCALE GENOMIC DNA]</scope>
    <source>
        <strain evidence="1 2">X5P3</strain>
    </source>
</reference>
<sequence length="30" mass="3471">MNHPEHEAVHPLSDERFAWGLRDLADKLEG</sequence>
<accession>A0A7W8E8T1</accession>
<organism evidence="1 2">
    <name type="scientific">Granulicella mallensis</name>
    <dbReference type="NCBI Taxonomy" id="940614"/>
    <lineage>
        <taxon>Bacteria</taxon>
        <taxon>Pseudomonadati</taxon>
        <taxon>Acidobacteriota</taxon>
        <taxon>Terriglobia</taxon>
        <taxon>Terriglobales</taxon>
        <taxon>Acidobacteriaceae</taxon>
        <taxon>Granulicella</taxon>
    </lineage>
</organism>
<dbReference type="EMBL" id="JACHIO010000007">
    <property type="protein sequence ID" value="MBB5063768.1"/>
    <property type="molecule type" value="Genomic_DNA"/>
</dbReference>
<comment type="caution">
    <text evidence="1">The sequence shown here is derived from an EMBL/GenBank/DDBJ whole genome shotgun (WGS) entry which is preliminary data.</text>
</comment>
<dbReference type="AlphaFoldDB" id="A0A7W8E8T1"/>